<gene>
    <name evidence="2" type="ORF">LCGC14_0888030</name>
</gene>
<keyword evidence="1" id="KW-0472">Membrane</keyword>
<dbReference type="EMBL" id="LAZR01002828">
    <property type="protein sequence ID" value="KKN25112.1"/>
    <property type="molecule type" value="Genomic_DNA"/>
</dbReference>
<comment type="caution">
    <text evidence="2">The sequence shown here is derived from an EMBL/GenBank/DDBJ whole genome shotgun (WGS) entry which is preliminary data.</text>
</comment>
<keyword evidence="1" id="KW-0812">Transmembrane</keyword>
<feature type="transmembrane region" description="Helical" evidence="1">
    <location>
        <begin position="6"/>
        <end position="25"/>
    </location>
</feature>
<keyword evidence="1" id="KW-1133">Transmembrane helix</keyword>
<evidence type="ECO:0000256" key="1">
    <source>
        <dbReference type="SAM" id="Phobius"/>
    </source>
</evidence>
<name>A0A0F9PKR7_9ZZZZ</name>
<evidence type="ECO:0000313" key="2">
    <source>
        <dbReference type="EMBL" id="KKN25112.1"/>
    </source>
</evidence>
<sequence>MAELLTSWWVWVSAALVLGLIEVLVPGNIFLGFALGALGMVPVVMIVPGINGPLAFALFASLSLVAWIILRVFFRRQSSGTRIVSRDINED</sequence>
<reference evidence="2" key="1">
    <citation type="journal article" date="2015" name="Nature">
        <title>Complex archaea that bridge the gap between prokaryotes and eukaryotes.</title>
        <authorList>
            <person name="Spang A."/>
            <person name="Saw J.H."/>
            <person name="Jorgensen S.L."/>
            <person name="Zaremba-Niedzwiedzka K."/>
            <person name="Martijn J."/>
            <person name="Lind A.E."/>
            <person name="van Eijk R."/>
            <person name="Schleper C."/>
            <person name="Guy L."/>
            <person name="Ettema T.J."/>
        </authorList>
    </citation>
    <scope>NUCLEOTIDE SEQUENCE</scope>
</reference>
<organism evidence="2">
    <name type="scientific">marine sediment metagenome</name>
    <dbReference type="NCBI Taxonomy" id="412755"/>
    <lineage>
        <taxon>unclassified sequences</taxon>
        <taxon>metagenomes</taxon>
        <taxon>ecological metagenomes</taxon>
    </lineage>
</organism>
<evidence type="ECO:0008006" key="3">
    <source>
        <dbReference type="Google" id="ProtNLM"/>
    </source>
</evidence>
<proteinExistence type="predicted"/>
<accession>A0A0F9PKR7</accession>
<feature type="transmembrane region" description="Helical" evidence="1">
    <location>
        <begin position="56"/>
        <end position="74"/>
    </location>
</feature>
<feature type="transmembrane region" description="Helical" evidence="1">
    <location>
        <begin position="30"/>
        <end position="50"/>
    </location>
</feature>
<protein>
    <recommendedName>
        <fullName evidence="3">NfeD-like C-terminal domain-containing protein</fullName>
    </recommendedName>
</protein>
<dbReference type="AlphaFoldDB" id="A0A0F9PKR7"/>